<dbReference type="Pfam" id="PF13279">
    <property type="entry name" value="4HBT_2"/>
    <property type="match status" value="1"/>
</dbReference>
<reference evidence="1 2" key="1">
    <citation type="submission" date="2021-01" db="EMBL/GenBank/DDBJ databases">
        <title>Genomic Encyclopedia of Type Strains, Phase IV (KMG-IV): sequencing the most valuable type-strain genomes for metagenomic binning, comparative biology and taxonomic classification.</title>
        <authorList>
            <person name="Goeker M."/>
        </authorList>
    </citation>
    <scope>NUCLEOTIDE SEQUENCE [LARGE SCALE GENOMIC DNA]</scope>
    <source>
        <strain evidence="1 2">DSM 105453</strain>
    </source>
</reference>
<dbReference type="InterPro" id="IPR029069">
    <property type="entry name" value="HotDog_dom_sf"/>
</dbReference>
<organism evidence="1 2">
    <name type="scientific">Siminovitchia thermophila</name>
    <dbReference type="NCBI Taxonomy" id="1245522"/>
    <lineage>
        <taxon>Bacteria</taxon>
        <taxon>Bacillati</taxon>
        <taxon>Bacillota</taxon>
        <taxon>Bacilli</taxon>
        <taxon>Bacillales</taxon>
        <taxon>Bacillaceae</taxon>
        <taxon>Siminovitchia</taxon>
    </lineage>
</organism>
<dbReference type="PANTHER" id="PTHR31793:SF24">
    <property type="entry name" value="LONG-CHAIN ACYL-COA THIOESTERASE FADM"/>
    <property type="match status" value="1"/>
</dbReference>
<comment type="caution">
    <text evidence="1">The sequence shown here is derived from an EMBL/GenBank/DDBJ whole genome shotgun (WGS) entry which is preliminary data.</text>
</comment>
<dbReference type="Proteomes" id="UP000823485">
    <property type="component" value="Unassembled WGS sequence"/>
</dbReference>
<protein>
    <submittedName>
        <fullName evidence="1">Acyl-CoA thioester hydrolase</fullName>
        <ecNumber evidence="1">3.1.2.-</ecNumber>
    </submittedName>
</protein>
<evidence type="ECO:0000313" key="1">
    <source>
        <dbReference type="EMBL" id="MBM7714740.1"/>
    </source>
</evidence>
<dbReference type="EMBL" id="JAFBFH010000009">
    <property type="protein sequence ID" value="MBM7714740.1"/>
    <property type="molecule type" value="Genomic_DNA"/>
</dbReference>
<dbReference type="EC" id="3.1.2.-" evidence="1"/>
<accession>A0ABS2R5T6</accession>
<dbReference type="CDD" id="cd00586">
    <property type="entry name" value="4HBT"/>
    <property type="match status" value="1"/>
</dbReference>
<sequence>MSRISYIHDFNEWKKEFSFYQEVKVRFSETDMFGHLNNTVPFVYFEQARIAFFKEKGFMQNWVKQQHETMPVVADLQCDFMAQVYFDELLKVYVKVGEVGKSSVDLHYLATREDGSPCFTGRGAMVQVSKKTGKSVPWTDEMKNKLLSS</sequence>
<name>A0ABS2R5T6_9BACI</name>
<dbReference type="GO" id="GO:0016787">
    <property type="term" value="F:hydrolase activity"/>
    <property type="evidence" value="ECO:0007669"/>
    <property type="project" value="UniProtKB-KW"/>
</dbReference>
<gene>
    <name evidence="1" type="ORF">JOC94_001712</name>
</gene>
<dbReference type="SUPFAM" id="SSF54637">
    <property type="entry name" value="Thioesterase/thiol ester dehydrase-isomerase"/>
    <property type="match status" value="1"/>
</dbReference>
<dbReference type="RefSeq" id="WP_077110155.1">
    <property type="nucleotide sequence ID" value="NZ_JAFBFH010000009.1"/>
</dbReference>
<keyword evidence="2" id="KW-1185">Reference proteome</keyword>
<dbReference type="PANTHER" id="PTHR31793">
    <property type="entry name" value="4-HYDROXYBENZOYL-COA THIOESTERASE FAMILY MEMBER"/>
    <property type="match status" value="1"/>
</dbReference>
<proteinExistence type="predicted"/>
<dbReference type="InterPro" id="IPR050563">
    <property type="entry name" value="4-hydroxybenzoyl-CoA_TE"/>
</dbReference>
<keyword evidence="1" id="KW-0378">Hydrolase</keyword>
<dbReference type="Gene3D" id="3.10.129.10">
    <property type="entry name" value="Hotdog Thioesterase"/>
    <property type="match status" value="1"/>
</dbReference>
<evidence type="ECO:0000313" key="2">
    <source>
        <dbReference type="Proteomes" id="UP000823485"/>
    </source>
</evidence>